<dbReference type="SUPFAM" id="SSF55347">
    <property type="entry name" value="Glyceraldehyde-3-phosphate dehydrogenase-like, C-terminal domain"/>
    <property type="match status" value="1"/>
</dbReference>
<dbReference type="GO" id="GO:0000166">
    <property type="term" value="F:nucleotide binding"/>
    <property type="evidence" value="ECO:0007669"/>
    <property type="project" value="InterPro"/>
</dbReference>
<dbReference type="InterPro" id="IPR055170">
    <property type="entry name" value="GFO_IDH_MocA-like_dom"/>
</dbReference>
<dbReference type="Gene3D" id="3.30.360.10">
    <property type="entry name" value="Dihydrodipicolinate Reductase, domain 2"/>
    <property type="match status" value="1"/>
</dbReference>
<evidence type="ECO:0000259" key="2">
    <source>
        <dbReference type="Pfam" id="PF01408"/>
    </source>
</evidence>
<evidence type="ECO:0000313" key="4">
    <source>
        <dbReference type="EMBL" id="QDH80207.1"/>
    </source>
</evidence>
<keyword evidence="5" id="KW-1185">Reference proteome</keyword>
<dbReference type="Gene3D" id="3.40.50.720">
    <property type="entry name" value="NAD(P)-binding Rossmann-like Domain"/>
    <property type="match status" value="1"/>
</dbReference>
<protein>
    <submittedName>
        <fullName evidence="4">Gfo/Idh/MocA family oxidoreductase</fullName>
    </submittedName>
</protein>
<evidence type="ECO:0000259" key="3">
    <source>
        <dbReference type="Pfam" id="PF22725"/>
    </source>
</evidence>
<dbReference type="GO" id="GO:0016491">
    <property type="term" value="F:oxidoreductase activity"/>
    <property type="evidence" value="ECO:0007669"/>
    <property type="project" value="UniProtKB-KW"/>
</dbReference>
<feature type="domain" description="GFO/IDH/MocA-like oxidoreductase" evidence="3">
    <location>
        <begin position="137"/>
        <end position="263"/>
    </location>
</feature>
<dbReference type="InterPro" id="IPR050463">
    <property type="entry name" value="Gfo/Idh/MocA_oxidrdct_glycsds"/>
</dbReference>
<keyword evidence="1" id="KW-0560">Oxidoreductase</keyword>
<dbReference type="OrthoDB" id="9795543at2"/>
<dbReference type="SUPFAM" id="SSF51735">
    <property type="entry name" value="NAD(P)-binding Rossmann-fold domains"/>
    <property type="match status" value="1"/>
</dbReference>
<dbReference type="Pfam" id="PF01408">
    <property type="entry name" value="GFO_IDH_MocA"/>
    <property type="match status" value="1"/>
</dbReference>
<dbReference type="KEGG" id="echi:FKX85_14625"/>
<evidence type="ECO:0000256" key="1">
    <source>
        <dbReference type="ARBA" id="ARBA00023002"/>
    </source>
</evidence>
<dbReference type="Proteomes" id="UP000316614">
    <property type="component" value="Chromosome"/>
</dbReference>
<dbReference type="RefSeq" id="WP_141615443.1">
    <property type="nucleotide sequence ID" value="NZ_CP041253.1"/>
</dbReference>
<name>A0A514CKB4_9BACT</name>
<dbReference type="AlphaFoldDB" id="A0A514CKB4"/>
<dbReference type="EMBL" id="CP041253">
    <property type="protein sequence ID" value="QDH80207.1"/>
    <property type="molecule type" value="Genomic_DNA"/>
</dbReference>
<dbReference type="PANTHER" id="PTHR43818">
    <property type="entry name" value="BCDNA.GH03377"/>
    <property type="match status" value="1"/>
</dbReference>
<reference evidence="4 5" key="1">
    <citation type="submission" date="2019-06" db="EMBL/GenBank/DDBJ databases">
        <title>Echinicola alkalisoli sp. nov. isolated from saline soil.</title>
        <authorList>
            <person name="Sun J.-Q."/>
            <person name="Xu L."/>
        </authorList>
    </citation>
    <scope>NUCLEOTIDE SEQUENCE [LARGE SCALE GENOMIC DNA]</scope>
    <source>
        <strain evidence="4 5">LN3S3</strain>
    </source>
</reference>
<evidence type="ECO:0000313" key="5">
    <source>
        <dbReference type="Proteomes" id="UP000316614"/>
    </source>
</evidence>
<feature type="domain" description="Gfo/Idh/MocA-like oxidoreductase N-terminal" evidence="2">
    <location>
        <begin position="9"/>
        <end position="129"/>
    </location>
</feature>
<dbReference type="InterPro" id="IPR036291">
    <property type="entry name" value="NAD(P)-bd_dom_sf"/>
</dbReference>
<sequence>MKKIKDDEVRWGIVGVGDVCEVKSAPAMNLVENSRLVAVMRRNEEKVKDYAKRHQVPKWYTDADALINDPEVNAIYIATPPYAHKELTLKAAAAGKPVYVEKPMAKTYAACREMIAACDKAGVPLYVAYYRRALPHFLKIKSLIEEGAIGEVRHVSIQMNQVPKPEVVRNLDHNWRVNPDIAGGGYFYDLASHQLDFLDFALGPIKTAKGISANQAGLYEAEDMVVAAFEFESGVLGSGSWCFSSSKIDVMDKTVIFGSKGHISYETFGGGNVSLETDGEGKEVFEFSLPKHIQMPLIQLVVGDLLGLALSPSDGLSGSRTNRIMEEIAVK</sequence>
<dbReference type="InterPro" id="IPR000683">
    <property type="entry name" value="Gfo/Idh/MocA-like_OxRdtase_N"/>
</dbReference>
<proteinExistence type="predicted"/>
<dbReference type="PANTHER" id="PTHR43818:SF11">
    <property type="entry name" value="BCDNA.GH03377"/>
    <property type="match status" value="1"/>
</dbReference>
<gene>
    <name evidence="4" type="ORF">FKX85_14625</name>
</gene>
<accession>A0A514CKB4</accession>
<dbReference type="Pfam" id="PF22725">
    <property type="entry name" value="GFO_IDH_MocA_C3"/>
    <property type="match status" value="1"/>
</dbReference>
<organism evidence="4 5">
    <name type="scientific">Echinicola soli</name>
    <dbReference type="NCBI Taxonomy" id="2591634"/>
    <lineage>
        <taxon>Bacteria</taxon>
        <taxon>Pseudomonadati</taxon>
        <taxon>Bacteroidota</taxon>
        <taxon>Cytophagia</taxon>
        <taxon>Cytophagales</taxon>
        <taxon>Cyclobacteriaceae</taxon>
        <taxon>Echinicola</taxon>
    </lineage>
</organism>